<accession>A0A4R0P8E5</accession>
<dbReference type="SUPFAM" id="SSF52402">
    <property type="entry name" value="Adenine nucleotide alpha hydrolases-like"/>
    <property type="match status" value="1"/>
</dbReference>
<organism evidence="1 2">
    <name type="scientific">Oricola cellulosilytica</name>
    <dbReference type="NCBI Taxonomy" id="1429082"/>
    <lineage>
        <taxon>Bacteria</taxon>
        <taxon>Pseudomonadati</taxon>
        <taxon>Pseudomonadota</taxon>
        <taxon>Alphaproteobacteria</taxon>
        <taxon>Hyphomicrobiales</taxon>
        <taxon>Ahrensiaceae</taxon>
        <taxon>Oricola</taxon>
    </lineage>
</organism>
<proteinExistence type="predicted"/>
<comment type="caution">
    <text evidence="1">The sequence shown here is derived from an EMBL/GenBank/DDBJ whole genome shotgun (WGS) entry which is preliminary data.</text>
</comment>
<dbReference type="EMBL" id="SJST01000008">
    <property type="protein sequence ID" value="TCD11880.1"/>
    <property type="molecule type" value="Genomic_DNA"/>
</dbReference>
<dbReference type="AlphaFoldDB" id="A0A4R0P8E5"/>
<keyword evidence="2" id="KW-1185">Reference proteome</keyword>
<dbReference type="Gene3D" id="3.40.50.12370">
    <property type="match status" value="1"/>
</dbReference>
<dbReference type="Proteomes" id="UP000291301">
    <property type="component" value="Unassembled WGS sequence"/>
</dbReference>
<gene>
    <name evidence="1" type="ORF">E0D97_16230</name>
</gene>
<dbReference type="RefSeq" id="WP_131570901.1">
    <property type="nucleotide sequence ID" value="NZ_JAINFK010000007.1"/>
</dbReference>
<evidence type="ECO:0000313" key="1">
    <source>
        <dbReference type="EMBL" id="TCD11880.1"/>
    </source>
</evidence>
<dbReference type="CDD" id="cd00293">
    <property type="entry name" value="USP-like"/>
    <property type="match status" value="1"/>
</dbReference>
<dbReference type="OrthoDB" id="9804721at2"/>
<evidence type="ECO:0000313" key="2">
    <source>
        <dbReference type="Proteomes" id="UP000291301"/>
    </source>
</evidence>
<name>A0A4R0P8E5_9HYPH</name>
<protein>
    <submittedName>
        <fullName evidence="1">Universal stress protein</fullName>
    </submittedName>
</protein>
<reference evidence="1 2" key="1">
    <citation type="journal article" date="2015" name="Antonie Van Leeuwenhoek">
        <title>Oricola cellulosilytica gen. nov., sp. nov., a cellulose-degrading bacterium of the family Phyllobacteriaceae isolated from surface seashore water, and emended descriptions of Mesorhizobium loti and Phyllobacterium myrsinacearum.</title>
        <authorList>
            <person name="Hameed A."/>
            <person name="Shahina M."/>
            <person name="Lai W.A."/>
            <person name="Lin S.Y."/>
            <person name="Young L.S."/>
            <person name="Liu Y.C."/>
            <person name="Hsu Y.H."/>
            <person name="Young C.C."/>
        </authorList>
    </citation>
    <scope>NUCLEOTIDE SEQUENCE [LARGE SCALE GENOMIC DNA]</scope>
    <source>
        <strain evidence="1 2">KCTC 52183</strain>
    </source>
</reference>
<sequence>MTPKTLLTVIGADQPLQRLTRPIELASANNCHLSVAVIGIAIAASTTAYGAIPADTWAEEREAGKKATTEQGERVEAMLAKSSVSGDVCSYYCDEGQIATVVGDRARYSDLGLAMPASGLDQRLAGKALEGFIYHSARPFLLMPAEAKVTLSPSTVMIAWNATKEAARAVHLSLDTLTRTNRVHVTMVDPVAGEFDQGEEPGNDIASYLARYGIDVRVDRLPSAGTAVSEVLLRHANDISAELIVAGAYGHSRLREFLFGGITRDLVANDRFPIIMAH</sequence>